<feature type="compositionally biased region" description="Acidic residues" evidence="1">
    <location>
        <begin position="357"/>
        <end position="376"/>
    </location>
</feature>
<evidence type="ECO:0000256" key="1">
    <source>
        <dbReference type="SAM" id="MobiDB-lite"/>
    </source>
</evidence>
<keyword evidence="2" id="KW-0472">Membrane</keyword>
<feature type="domain" description="Anti-sigma factor RsgI-like middle" evidence="3">
    <location>
        <begin position="83"/>
        <end position="193"/>
    </location>
</feature>
<dbReference type="Proteomes" id="UP001298681">
    <property type="component" value="Unassembled WGS sequence"/>
</dbReference>
<evidence type="ECO:0000259" key="3">
    <source>
        <dbReference type="Pfam" id="PF23750"/>
    </source>
</evidence>
<feature type="transmembrane region" description="Helical" evidence="2">
    <location>
        <begin position="52"/>
        <end position="76"/>
    </location>
</feature>
<gene>
    <name evidence="4" type="ORF">L0P57_03990</name>
</gene>
<evidence type="ECO:0000313" key="5">
    <source>
        <dbReference type="Proteomes" id="UP001298681"/>
    </source>
</evidence>
<evidence type="ECO:0000313" key="4">
    <source>
        <dbReference type="EMBL" id="MCG4610099.1"/>
    </source>
</evidence>
<keyword evidence="2" id="KW-0812">Transmembrane</keyword>
<dbReference type="Pfam" id="PF23750">
    <property type="entry name" value="RsgI_M"/>
    <property type="match status" value="1"/>
</dbReference>
<reference evidence="4 5" key="1">
    <citation type="submission" date="2022-01" db="EMBL/GenBank/DDBJ databases">
        <title>Collection of gut derived symbiotic bacterial strains cultured from healthy donors.</title>
        <authorList>
            <person name="Lin H."/>
            <person name="Kohout C."/>
            <person name="Waligurski E."/>
            <person name="Pamer E.G."/>
        </authorList>
    </citation>
    <scope>NUCLEOTIDE SEQUENCE [LARGE SCALE GENOMIC DNA]</scope>
    <source>
        <strain evidence="4 5">DFI.7.58</strain>
    </source>
</reference>
<protein>
    <recommendedName>
        <fullName evidence="3">Anti-sigma factor RsgI-like middle domain-containing protein</fullName>
    </recommendedName>
</protein>
<comment type="caution">
    <text evidence="4">The sequence shown here is derived from an EMBL/GenBank/DDBJ whole genome shotgun (WGS) entry which is preliminary data.</text>
</comment>
<feature type="compositionally biased region" description="Polar residues" evidence="1">
    <location>
        <begin position="236"/>
        <end position="252"/>
    </location>
</feature>
<keyword evidence="5" id="KW-1185">Reference proteome</keyword>
<feature type="compositionally biased region" description="Acidic residues" evidence="1">
    <location>
        <begin position="334"/>
        <end position="348"/>
    </location>
</feature>
<evidence type="ECO:0000256" key="2">
    <source>
        <dbReference type="SAM" id="Phobius"/>
    </source>
</evidence>
<dbReference type="RefSeq" id="WP_237966518.1">
    <property type="nucleotide sequence ID" value="NZ_JAKNHQ010000004.1"/>
</dbReference>
<accession>A0ABS9MH10</accession>
<feature type="compositionally biased region" description="Low complexity" evidence="1">
    <location>
        <begin position="199"/>
        <end position="235"/>
    </location>
</feature>
<name>A0ABS9MH10_9FIRM</name>
<dbReference type="EMBL" id="JAKNHQ010000004">
    <property type="protein sequence ID" value="MCG4610099.1"/>
    <property type="molecule type" value="Genomic_DNA"/>
</dbReference>
<keyword evidence="2" id="KW-1133">Transmembrane helix</keyword>
<feature type="region of interest" description="Disordered" evidence="1">
    <location>
        <begin position="191"/>
        <end position="376"/>
    </location>
</feature>
<dbReference type="InterPro" id="IPR055431">
    <property type="entry name" value="RsgI_M"/>
</dbReference>
<sequence length="376" mass="39585">MSYVVMECHPGYVVLLDEEGRFLKAANLRYEVGQTVYDPVLMKEGPVKQRRTARWVCSGVAAIAACFLFLFGFGYYQDYIQPYSSIYLTINPEVQMNLNRHGDVVGLVGTNEDGEKLLEGYDGKGKDKVIVADELVDRAIAMGFLSEGGQVSISIDSPDDVLFQEYGTELRTEVEEHLAGRMTVTVEIVDHKKGRQEPPESALSAAPSQPAQTQPEPASEPAEPAVVPPASSEPQNTGGQDSTNPAGTSSYSDTNDGPGNGGAANDPPPTGSTPAPADTDYGSGNDGVTDYGDRDTGNGQNSGGVSGNPPPASSQPVPADTDYGPGNDGATDYSDGDTDDGPDEEGGTDYDGGNDRGDDDGDDDDDDDDDGEDSDD</sequence>
<organism evidence="4 5">
    <name type="scientific">Anaeromassilibacillus senegalensis</name>
    <dbReference type="NCBI Taxonomy" id="1673717"/>
    <lineage>
        <taxon>Bacteria</taxon>
        <taxon>Bacillati</taxon>
        <taxon>Bacillota</taxon>
        <taxon>Clostridia</taxon>
        <taxon>Eubacteriales</taxon>
        <taxon>Acutalibacteraceae</taxon>
        <taxon>Anaeromassilibacillus</taxon>
    </lineage>
</organism>
<proteinExistence type="predicted"/>